<reference evidence="4 5" key="2">
    <citation type="submission" date="2019-01" db="EMBL/GenBank/DDBJ databases">
        <title>The decoding of complex shrimp genome reveals the adaptation for benthos swimmer, frequently molting mechanism and breeding impact on genome.</title>
        <authorList>
            <person name="Sun Y."/>
            <person name="Gao Y."/>
            <person name="Yu Y."/>
        </authorList>
    </citation>
    <scope>NUCLEOTIDE SEQUENCE [LARGE SCALE GENOMIC DNA]</scope>
    <source>
        <tissue evidence="4">Muscle</tissue>
    </source>
</reference>
<evidence type="ECO:0000313" key="5">
    <source>
        <dbReference type="Proteomes" id="UP000283509"/>
    </source>
</evidence>
<feature type="region of interest" description="Disordered" evidence="1">
    <location>
        <begin position="313"/>
        <end position="342"/>
    </location>
</feature>
<feature type="transmembrane region" description="Helical" evidence="2">
    <location>
        <begin position="635"/>
        <end position="654"/>
    </location>
</feature>
<dbReference type="Proteomes" id="UP000283509">
    <property type="component" value="Unassembled WGS sequence"/>
</dbReference>
<reference evidence="4 5" key="1">
    <citation type="submission" date="2018-04" db="EMBL/GenBank/DDBJ databases">
        <authorList>
            <person name="Zhang X."/>
            <person name="Yuan J."/>
            <person name="Li F."/>
            <person name="Xiang J."/>
        </authorList>
    </citation>
    <scope>NUCLEOTIDE SEQUENCE [LARGE SCALE GENOMIC DNA]</scope>
    <source>
        <tissue evidence="4">Muscle</tissue>
    </source>
</reference>
<comment type="caution">
    <text evidence="4">The sequence shown here is derived from an EMBL/GenBank/DDBJ whole genome shotgun (WGS) entry which is preliminary data.</text>
</comment>
<feature type="transmembrane region" description="Helical" evidence="2">
    <location>
        <begin position="599"/>
        <end position="623"/>
    </location>
</feature>
<keyword evidence="2" id="KW-0812">Transmembrane</keyword>
<feature type="compositionally biased region" description="Basic residues" evidence="1">
    <location>
        <begin position="321"/>
        <end position="342"/>
    </location>
</feature>
<evidence type="ECO:0000256" key="3">
    <source>
        <dbReference type="SAM" id="SignalP"/>
    </source>
</evidence>
<sequence length="668" mass="72169">MKSKVTLMVSFVLANYTVPGECTRIGLKDQQEINIEILSRPDTLAIVGLICGILRIMRGLRALESCCGGAGKRRIDAYETGGTALLRVFISVIKAVLLSLRCSPVSWRRSEPRPSGTLYSRLHFVAGMLSEISFFSSTTNAPEAVAFPAPAGGPKAHAQVLQHIPMSLLPGKGTLALGGGHDRSLGLWGLLGLYVNHFLGPMPSHLPLHFLPSFPRLFYPPSPSSLPLYFHPSLPLVSHLPFSLSSSRLSPSYPIKPSLSPCPSPCYPPPFLLSSPVILSPLPPTPPPYPLLAHLPCYENSLTPYKVEDRTKMVSDEERMRGKKQRKKGRRERRLKSRQHHRPGCLRGCWRAGRVGATKGGRSPVHARRPAPRALATERRGMHCSFFKFESHYFRPWRNEGVVSMCQPCVSKIAVAHLNRIRGRSVQASWVHRIASVCSISVGVVVAVCGVLAVSVVGGLTTPIIIGSVQTAVGVLFVAAGGFGYNRYRNYRRAQKVAMATRAQELALGYGSQTAIIDMLGFGPPVLALVPTDGSVLEAAVGSNSGDEEELKDLVVKLRPGLMLIQGLRGRDGRPVAVCMQNLYDGPVRFYPGMSPYHLFTIILVTLGMTFVSSVVLALAVSFPFDASVATNCGALGGFGGALLLLAACSGFQVHGAYAKGRRQQDSG</sequence>
<evidence type="ECO:0000313" key="4">
    <source>
        <dbReference type="EMBL" id="ROT70724.1"/>
    </source>
</evidence>
<feature type="signal peptide" evidence="3">
    <location>
        <begin position="1"/>
        <end position="22"/>
    </location>
</feature>
<evidence type="ECO:0000256" key="1">
    <source>
        <dbReference type="SAM" id="MobiDB-lite"/>
    </source>
</evidence>
<protein>
    <submittedName>
        <fullName evidence="4">Uncharacterized protein</fullName>
    </submittedName>
</protein>
<keyword evidence="3" id="KW-0732">Signal</keyword>
<keyword evidence="5" id="KW-1185">Reference proteome</keyword>
<dbReference type="EMBL" id="QCYY01002395">
    <property type="protein sequence ID" value="ROT70724.1"/>
    <property type="molecule type" value="Genomic_DNA"/>
</dbReference>
<evidence type="ECO:0000256" key="2">
    <source>
        <dbReference type="SAM" id="Phobius"/>
    </source>
</evidence>
<feature type="chain" id="PRO_5018768271" evidence="3">
    <location>
        <begin position="23"/>
        <end position="668"/>
    </location>
</feature>
<accession>A0A3R7MVG3</accession>
<feature type="transmembrane region" description="Helical" evidence="2">
    <location>
        <begin position="430"/>
        <end position="458"/>
    </location>
</feature>
<keyword evidence="2" id="KW-1133">Transmembrane helix</keyword>
<dbReference type="OrthoDB" id="6377080at2759"/>
<dbReference type="AlphaFoldDB" id="A0A3R7MVG3"/>
<gene>
    <name evidence="4" type="ORF">C7M84_010993</name>
</gene>
<proteinExistence type="predicted"/>
<feature type="transmembrane region" description="Helical" evidence="2">
    <location>
        <begin position="464"/>
        <end position="485"/>
    </location>
</feature>
<organism evidence="4 5">
    <name type="scientific">Penaeus vannamei</name>
    <name type="common">Whiteleg shrimp</name>
    <name type="synonym">Litopenaeus vannamei</name>
    <dbReference type="NCBI Taxonomy" id="6689"/>
    <lineage>
        <taxon>Eukaryota</taxon>
        <taxon>Metazoa</taxon>
        <taxon>Ecdysozoa</taxon>
        <taxon>Arthropoda</taxon>
        <taxon>Crustacea</taxon>
        <taxon>Multicrustacea</taxon>
        <taxon>Malacostraca</taxon>
        <taxon>Eumalacostraca</taxon>
        <taxon>Eucarida</taxon>
        <taxon>Decapoda</taxon>
        <taxon>Dendrobranchiata</taxon>
        <taxon>Penaeoidea</taxon>
        <taxon>Penaeidae</taxon>
        <taxon>Penaeus</taxon>
    </lineage>
</organism>
<name>A0A3R7MVG3_PENVA</name>
<keyword evidence="2" id="KW-0472">Membrane</keyword>